<evidence type="ECO:0000256" key="14">
    <source>
        <dbReference type="ARBA" id="ARBA00049296"/>
    </source>
</evidence>
<proteinExistence type="inferred from homology"/>
<evidence type="ECO:0000256" key="1">
    <source>
        <dbReference type="ARBA" id="ARBA00000923"/>
    </source>
</evidence>
<protein>
    <submittedName>
        <fullName evidence="18">Uncharacterized protein</fullName>
    </submittedName>
</protein>
<feature type="transmembrane region" description="Helical" evidence="17">
    <location>
        <begin position="98"/>
        <end position="116"/>
    </location>
</feature>
<keyword evidence="6 17" id="KW-0472">Membrane</keyword>
<gene>
    <name evidence="18" type="ORF">L9F63_000478</name>
</gene>
<evidence type="ECO:0000313" key="18">
    <source>
        <dbReference type="EMBL" id="KAJ9601340.1"/>
    </source>
</evidence>
<evidence type="ECO:0000256" key="16">
    <source>
        <dbReference type="ARBA" id="ARBA00049428"/>
    </source>
</evidence>
<dbReference type="Proteomes" id="UP001233999">
    <property type="component" value="Unassembled WGS sequence"/>
</dbReference>
<comment type="catalytic activity">
    <reaction evidence="1">
        <text>9-(9Z-hexadecenoyloxy)-octadecanoate + H2O = (9Z)-hexadecenoate + 9-hydroxy-octadecanoate + H(+)</text>
        <dbReference type="Rhea" id="RHEA:52068"/>
        <dbReference type="ChEBI" id="CHEBI:15377"/>
        <dbReference type="ChEBI" id="CHEBI:15378"/>
        <dbReference type="ChEBI" id="CHEBI:32372"/>
        <dbReference type="ChEBI" id="CHEBI:136286"/>
        <dbReference type="ChEBI" id="CHEBI:136309"/>
    </reaction>
    <physiologicalReaction direction="left-to-right" evidence="1">
        <dbReference type="Rhea" id="RHEA:52069"/>
    </physiologicalReaction>
</comment>
<evidence type="ECO:0000256" key="13">
    <source>
        <dbReference type="ARBA" id="ARBA00049221"/>
    </source>
</evidence>
<dbReference type="EMBL" id="JASPKZ010000021">
    <property type="protein sequence ID" value="KAJ9601340.1"/>
    <property type="molecule type" value="Genomic_DNA"/>
</dbReference>
<keyword evidence="4 17" id="KW-0812">Transmembrane</keyword>
<evidence type="ECO:0000256" key="17">
    <source>
        <dbReference type="SAM" id="Phobius"/>
    </source>
</evidence>
<organism evidence="18 19">
    <name type="scientific">Diploptera punctata</name>
    <name type="common">Pacific beetle cockroach</name>
    <dbReference type="NCBI Taxonomy" id="6984"/>
    <lineage>
        <taxon>Eukaryota</taxon>
        <taxon>Metazoa</taxon>
        <taxon>Ecdysozoa</taxon>
        <taxon>Arthropoda</taxon>
        <taxon>Hexapoda</taxon>
        <taxon>Insecta</taxon>
        <taxon>Pterygota</taxon>
        <taxon>Neoptera</taxon>
        <taxon>Polyneoptera</taxon>
        <taxon>Dictyoptera</taxon>
        <taxon>Blattodea</taxon>
        <taxon>Blaberoidea</taxon>
        <taxon>Blaberidae</taxon>
        <taxon>Diplopterinae</taxon>
        <taxon>Diploptera</taxon>
    </lineage>
</organism>
<reference evidence="18" key="2">
    <citation type="submission" date="2023-05" db="EMBL/GenBank/DDBJ databases">
        <authorList>
            <person name="Fouks B."/>
        </authorList>
    </citation>
    <scope>NUCLEOTIDE SEQUENCE</scope>
    <source>
        <strain evidence="18">Stay&amp;Tobe</strain>
        <tissue evidence="18">Testes</tissue>
    </source>
</reference>
<evidence type="ECO:0000256" key="11">
    <source>
        <dbReference type="ARBA" id="ARBA00048701"/>
    </source>
</evidence>
<reference evidence="18" key="1">
    <citation type="journal article" date="2023" name="IScience">
        <title>Live-bearing cockroach genome reveals convergent evolutionary mechanisms linked to viviparity in insects and beyond.</title>
        <authorList>
            <person name="Fouks B."/>
            <person name="Harrison M.C."/>
            <person name="Mikhailova A.A."/>
            <person name="Marchal E."/>
            <person name="English S."/>
            <person name="Carruthers M."/>
            <person name="Jennings E.C."/>
            <person name="Chiamaka E.L."/>
            <person name="Frigard R.A."/>
            <person name="Pippel M."/>
            <person name="Attardo G.M."/>
            <person name="Benoit J.B."/>
            <person name="Bornberg-Bauer E."/>
            <person name="Tobe S.S."/>
        </authorList>
    </citation>
    <scope>NUCLEOTIDE SEQUENCE</scope>
    <source>
        <strain evidence="18">Stay&amp;Tobe</strain>
    </source>
</reference>
<feature type="transmembrane region" description="Helical" evidence="17">
    <location>
        <begin position="30"/>
        <end position="48"/>
    </location>
</feature>
<evidence type="ECO:0000256" key="3">
    <source>
        <dbReference type="ARBA" id="ARBA00009300"/>
    </source>
</evidence>
<evidence type="ECO:0000256" key="2">
    <source>
        <dbReference type="ARBA" id="ARBA00004127"/>
    </source>
</evidence>
<dbReference type="InterPro" id="IPR006838">
    <property type="entry name" value="ADTRP_AIG1"/>
</dbReference>
<evidence type="ECO:0000256" key="9">
    <source>
        <dbReference type="ARBA" id="ARBA00047863"/>
    </source>
</evidence>
<comment type="catalytic activity">
    <reaction evidence="9">
        <text>9-hexadecanoyloxy-octadecanoate + H2O = 9-hydroxy-octadecanoate + hexadecanoate + H(+)</text>
        <dbReference type="Rhea" id="RHEA:52052"/>
        <dbReference type="ChEBI" id="CHEBI:7896"/>
        <dbReference type="ChEBI" id="CHEBI:15377"/>
        <dbReference type="ChEBI" id="CHEBI:15378"/>
        <dbReference type="ChEBI" id="CHEBI:83670"/>
        <dbReference type="ChEBI" id="CHEBI:136286"/>
    </reaction>
    <physiologicalReaction direction="left-to-right" evidence="9">
        <dbReference type="Rhea" id="RHEA:52053"/>
    </physiologicalReaction>
</comment>
<comment type="subcellular location">
    <subcellularLocation>
        <location evidence="2">Endomembrane system</location>
        <topology evidence="2">Multi-pass membrane protein</topology>
    </subcellularLocation>
</comment>
<accession>A0AAD8ALG9</accession>
<feature type="transmembrane region" description="Helical" evidence="17">
    <location>
        <begin position="60"/>
        <end position="78"/>
    </location>
</feature>
<evidence type="ECO:0000256" key="4">
    <source>
        <dbReference type="ARBA" id="ARBA00022692"/>
    </source>
</evidence>
<comment type="catalytic activity">
    <reaction evidence="7">
        <text>12-hexadecanoyloxy-octadecanoate + H2O = 12-hydroxyoctadecanoate + hexadecanoate + H(+)</text>
        <dbReference type="Rhea" id="RHEA:52056"/>
        <dbReference type="ChEBI" id="CHEBI:7896"/>
        <dbReference type="ChEBI" id="CHEBI:15377"/>
        <dbReference type="ChEBI" id="CHEBI:15378"/>
        <dbReference type="ChEBI" id="CHEBI:83677"/>
        <dbReference type="ChEBI" id="CHEBI:84201"/>
    </reaction>
    <physiologicalReaction direction="left-to-right" evidence="7">
        <dbReference type="Rhea" id="RHEA:52057"/>
    </physiologicalReaction>
</comment>
<comment type="catalytic activity">
    <reaction evidence="12">
        <text>9-(9Z-octadecenoyloxy)-octadecanoate + H2O = 9-hydroxy-octadecanoate + (9Z)-octadecenoate + H(+)</text>
        <dbReference type="Rhea" id="RHEA:52048"/>
        <dbReference type="ChEBI" id="CHEBI:15377"/>
        <dbReference type="ChEBI" id="CHEBI:15378"/>
        <dbReference type="ChEBI" id="CHEBI:30823"/>
        <dbReference type="ChEBI" id="CHEBI:136282"/>
        <dbReference type="ChEBI" id="CHEBI:136286"/>
    </reaction>
    <physiologicalReaction direction="left-to-right" evidence="12">
        <dbReference type="Rhea" id="RHEA:52049"/>
    </physiologicalReaction>
</comment>
<evidence type="ECO:0000256" key="6">
    <source>
        <dbReference type="ARBA" id="ARBA00023136"/>
    </source>
</evidence>
<evidence type="ECO:0000256" key="12">
    <source>
        <dbReference type="ARBA" id="ARBA00048800"/>
    </source>
</evidence>
<comment type="catalytic activity">
    <reaction evidence="8">
        <text>13-octadecanoyloxy-octadecanoate + H2O = 13-hydroxy-octadecanoate + octadecanoate + H(+)</text>
        <dbReference type="Rhea" id="RHEA:52084"/>
        <dbReference type="ChEBI" id="CHEBI:15377"/>
        <dbReference type="ChEBI" id="CHEBI:15378"/>
        <dbReference type="ChEBI" id="CHEBI:25629"/>
        <dbReference type="ChEBI" id="CHEBI:136304"/>
        <dbReference type="ChEBI" id="CHEBI:136335"/>
    </reaction>
    <physiologicalReaction direction="left-to-right" evidence="8">
        <dbReference type="Rhea" id="RHEA:52085"/>
    </physiologicalReaction>
</comment>
<name>A0AAD8ALG9_DIPPU</name>
<dbReference type="AlphaFoldDB" id="A0AAD8ALG9"/>
<dbReference type="GO" id="GO:0016020">
    <property type="term" value="C:membrane"/>
    <property type="evidence" value="ECO:0007669"/>
    <property type="project" value="InterPro"/>
</dbReference>
<comment type="catalytic activity">
    <reaction evidence="11">
        <text>12-(9Z-octadecenoyloxy)-octadecanoate + H2O = 12-hydroxyoctadecanoate + (9Z)-octadecenoate + H(+)</text>
        <dbReference type="Rhea" id="RHEA:52060"/>
        <dbReference type="ChEBI" id="CHEBI:15377"/>
        <dbReference type="ChEBI" id="CHEBI:15378"/>
        <dbReference type="ChEBI" id="CHEBI:30823"/>
        <dbReference type="ChEBI" id="CHEBI:84201"/>
        <dbReference type="ChEBI" id="CHEBI:136302"/>
    </reaction>
    <physiologicalReaction direction="left-to-right" evidence="11">
        <dbReference type="Rhea" id="RHEA:52061"/>
    </physiologicalReaction>
</comment>
<comment type="catalytic activity">
    <reaction evidence="16">
        <text>12-(9Z-hexadecenoyloxy)-octadecanoate + H2O = 12-hydroxyoctadecanoate + (9Z)-hexadecenoate + H(+)</text>
        <dbReference type="Rhea" id="RHEA:52072"/>
        <dbReference type="ChEBI" id="CHEBI:15377"/>
        <dbReference type="ChEBI" id="CHEBI:15378"/>
        <dbReference type="ChEBI" id="CHEBI:32372"/>
        <dbReference type="ChEBI" id="CHEBI:84201"/>
        <dbReference type="ChEBI" id="CHEBI:136312"/>
    </reaction>
    <physiologicalReaction direction="left-to-right" evidence="16">
        <dbReference type="Rhea" id="RHEA:52073"/>
    </physiologicalReaction>
</comment>
<comment type="catalytic activity">
    <reaction evidence="10">
        <text>12-octadecanoyloxy-octadecanoate + H2O = 12-hydroxyoctadecanoate + octadecanoate + H(+)</text>
        <dbReference type="Rhea" id="RHEA:52080"/>
        <dbReference type="ChEBI" id="CHEBI:15377"/>
        <dbReference type="ChEBI" id="CHEBI:15378"/>
        <dbReference type="ChEBI" id="CHEBI:25629"/>
        <dbReference type="ChEBI" id="CHEBI:84201"/>
        <dbReference type="ChEBI" id="CHEBI:136330"/>
    </reaction>
    <physiologicalReaction direction="left-to-right" evidence="10">
        <dbReference type="Rhea" id="RHEA:52081"/>
    </physiologicalReaction>
</comment>
<dbReference type="PANTHER" id="PTHR10989:SF16">
    <property type="entry name" value="AT02829P-RELATED"/>
    <property type="match status" value="1"/>
</dbReference>
<dbReference type="Pfam" id="PF04750">
    <property type="entry name" value="Far-17a_AIG1"/>
    <property type="match status" value="1"/>
</dbReference>
<dbReference type="GO" id="GO:0012505">
    <property type="term" value="C:endomembrane system"/>
    <property type="evidence" value="ECO:0007669"/>
    <property type="project" value="UniProtKB-SubCell"/>
</dbReference>
<evidence type="ECO:0000256" key="15">
    <source>
        <dbReference type="ARBA" id="ARBA00049322"/>
    </source>
</evidence>
<evidence type="ECO:0000256" key="5">
    <source>
        <dbReference type="ARBA" id="ARBA00022989"/>
    </source>
</evidence>
<comment type="similarity">
    <text evidence="3">Belongs to the AIG1 family.</text>
</comment>
<comment type="catalytic activity">
    <reaction evidence="14">
        <text>13-(9Z-octadecenoyloxy)-octadecanoate + H2O = 13-hydroxy-octadecanoate + (9Z)-octadecenoate + H(+)</text>
        <dbReference type="Rhea" id="RHEA:52064"/>
        <dbReference type="ChEBI" id="CHEBI:15377"/>
        <dbReference type="ChEBI" id="CHEBI:15378"/>
        <dbReference type="ChEBI" id="CHEBI:30823"/>
        <dbReference type="ChEBI" id="CHEBI:136303"/>
        <dbReference type="ChEBI" id="CHEBI:136304"/>
    </reaction>
    <physiologicalReaction direction="left-to-right" evidence="14">
        <dbReference type="Rhea" id="RHEA:52065"/>
    </physiologicalReaction>
</comment>
<dbReference type="PANTHER" id="PTHR10989">
    <property type="entry name" value="ANDROGEN-INDUCED PROTEIN 1-RELATED"/>
    <property type="match status" value="1"/>
</dbReference>
<evidence type="ECO:0000256" key="7">
    <source>
        <dbReference type="ARBA" id="ARBA00047368"/>
    </source>
</evidence>
<comment type="catalytic activity">
    <reaction evidence="13">
        <text>9-octadecanoyloxy-octadecanoate + H2O = 9-hydroxy-octadecanoate + octadecanoate + H(+)</text>
        <dbReference type="Rhea" id="RHEA:52096"/>
        <dbReference type="ChEBI" id="CHEBI:15377"/>
        <dbReference type="ChEBI" id="CHEBI:15378"/>
        <dbReference type="ChEBI" id="CHEBI:25629"/>
        <dbReference type="ChEBI" id="CHEBI:136286"/>
        <dbReference type="ChEBI" id="CHEBI:136373"/>
    </reaction>
    <physiologicalReaction direction="left-to-right" evidence="13">
        <dbReference type="Rhea" id="RHEA:52097"/>
    </physiologicalReaction>
</comment>
<comment type="caution">
    <text evidence="18">The sequence shown here is derived from an EMBL/GenBank/DDBJ whole genome shotgun (WGS) entry which is preliminary data.</text>
</comment>
<feature type="non-terminal residue" evidence="18">
    <location>
        <position position="137"/>
    </location>
</feature>
<comment type="catalytic activity">
    <reaction evidence="15">
        <text>13-(9Z-hexadecenoyloxy)-octadecanoate + H2O = 13-hydroxy-octadecanoate + (9Z)-hexadecenoate + H(+)</text>
        <dbReference type="Rhea" id="RHEA:52076"/>
        <dbReference type="ChEBI" id="CHEBI:15377"/>
        <dbReference type="ChEBI" id="CHEBI:15378"/>
        <dbReference type="ChEBI" id="CHEBI:32372"/>
        <dbReference type="ChEBI" id="CHEBI:136304"/>
        <dbReference type="ChEBI" id="CHEBI:136315"/>
    </reaction>
    <physiologicalReaction direction="left-to-right" evidence="15">
        <dbReference type="Rhea" id="RHEA:52077"/>
    </physiologicalReaction>
</comment>
<sequence length="137" mass="16428">VITTVFWAVFNYDRSLVYPKFVDELIEPHINHFMHTSIAIFVVLELLLRPHYYSKQNHNILVMYAFSIFYCILFHWAYVTSGIWTYPLYHHLNWPQRILMTSVTAIIAPYGYYTLGRKIAEHYWGREPEPEKNGKKL</sequence>
<evidence type="ECO:0000256" key="8">
    <source>
        <dbReference type="ARBA" id="ARBA00047427"/>
    </source>
</evidence>
<evidence type="ECO:0000256" key="10">
    <source>
        <dbReference type="ARBA" id="ARBA00048680"/>
    </source>
</evidence>
<keyword evidence="19" id="KW-1185">Reference proteome</keyword>
<evidence type="ECO:0000313" key="19">
    <source>
        <dbReference type="Proteomes" id="UP001233999"/>
    </source>
</evidence>
<keyword evidence="5 17" id="KW-1133">Transmembrane helix</keyword>